<dbReference type="AlphaFoldDB" id="A0A2Z5FY78"/>
<keyword evidence="1" id="KW-0408">Iron</keyword>
<proteinExistence type="inferred from homology"/>
<feature type="domain" description="CcmH/CycL/Ccl2/NrfF N-terminal" evidence="2">
    <location>
        <begin position="4"/>
        <end position="63"/>
    </location>
</feature>
<dbReference type="Pfam" id="PF03918">
    <property type="entry name" value="CcmH"/>
    <property type="match status" value="1"/>
</dbReference>
<keyword evidence="1" id="KW-1133">Transmembrane helix</keyword>
<keyword evidence="1" id="KW-0479">Metal-binding</keyword>
<protein>
    <recommendedName>
        <fullName evidence="1">Cytochrome c-type biogenesis protein</fullName>
    </recommendedName>
</protein>
<keyword evidence="1" id="KW-0732">Signal</keyword>
<dbReference type="Proteomes" id="UP000253606">
    <property type="component" value="Chromosome"/>
</dbReference>
<keyword evidence="1" id="KW-0349">Heme</keyword>
<evidence type="ECO:0000313" key="3">
    <source>
        <dbReference type="EMBL" id="AXC11670.1"/>
    </source>
</evidence>
<dbReference type="EMBL" id="CP030840">
    <property type="protein sequence ID" value="AXC11670.1"/>
    <property type="molecule type" value="Genomic_DNA"/>
</dbReference>
<dbReference type="KEGG" id="abas:ACPOL_2346"/>
<keyword evidence="1" id="KW-0812">Transmembrane</keyword>
<evidence type="ECO:0000256" key="1">
    <source>
        <dbReference type="RuleBase" id="RU364112"/>
    </source>
</evidence>
<evidence type="ECO:0000313" key="4">
    <source>
        <dbReference type="Proteomes" id="UP000253606"/>
    </source>
</evidence>
<keyword evidence="1" id="KW-0472">Membrane</keyword>
<feature type="transmembrane region" description="Helical" evidence="1">
    <location>
        <begin position="36"/>
        <end position="57"/>
    </location>
</feature>
<reference evidence="3 4" key="1">
    <citation type="journal article" date="2018" name="Front. Microbiol.">
        <title>Hydrolytic Capabilities as a Key to Environmental Success: Chitinolytic and Cellulolytic Acidobacteria From Acidic Sub-arctic Soils and Boreal Peatlands.</title>
        <authorList>
            <person name="Belova S.E."/>
            <person name="Ravin N.V."/>
            <person name="Pankratov T.A."/>
            <person name="Rakitin A.L."/>
            <person name="Ivanova A.A."/>
            <person name="Beletsky A.V."/>
            <person name="Mardanov A.V."/>
            <person name="Sinninghe Damste J.S."/>
            <person name="Dedysh S.N."/>
        </authorList>
    </citation>
    <scope>NUCLEOTIDE SEQUENCE [LARGE SCALE GENOMIC DNA]</scope>
    <source>
        <strain evidence="3 4">SBC82</strain>
    </source>
</reference>
<accession>A0A2Z5FY78</accession>
<gene>
    <name evidence="3" type="ORF">ACPOL_2346</name>
</gene>
<dbReference type="InterPro" id="IPR005616">
    <property type="entry name" value="CcmH/CycL/Ccl2/NrfF_N"/>
</dbReference>
<name>A0A2Z5FY78_9BACT</name>
<keyword evidence="4" id="KW-1185">Reference proteome</keyword>
<organism evidence="3 4">
    <name type="scientific">Acidisarcina polymorpha</name>
    <dbReference type="NCBI Taxonomy" id="2211140"/>
    <lineage>
        <taxon>Bacteria</taxon>
        <taxon>Pseudomonadati</taxon>
        <taxon>Acidobacteriota</taxon>
        <taxon>Terriglobia</taxon>
        <taxon>Terriglobales</taxon>
        <taxon>Acidobacteriaceae</taxon>
        <taxon>Acidisarcina</taxon>
    </lineage>
</organism>
<evidence type="ECO:0000259" key="2">
    <source>
        <dbReference type="Pfam" id="PF03918"/>
    </source>
</evidence>
<dbReference type="GO" id="GO:0046872">
    <property type="term" value="F:metal ion binding"/>
    <property type="evidence" value="ECO:0007669"/>
    <property type="project" value="UniProtKB-KW"/>
</dbReference>
<comment type="function">
    <text evidence="1">Possible subunit of a heme lyase.</text>
</comment>
<sequence>MAGVDKGDNDSLIFQSFVQKYGPTVLAAPGGTGFNIVAWIMPFAVLLLGIGGTAMLIRRWRLRSVPMPLPSTVSRFGDIRERIRRETEI</sequence>
<comment type="similarity">
    <text evidence="1">Belongs to the CcmH/CycL/Ccl2/NrfF family.</text>
</comment>